<protein>
    <recommendedName>
        <fullName evidence="3">Epoxide hydrolase</fullName>
    </recommendedName>
</protein>
<dbReference type="SFLD" id="SFLDS00003">
    <property type="entry name" value="Haloacid_Dehalogenase"/>
    <property type="match status" value="1"/>
</dbReference>
<dbReference type="PANTHER" id="PTHR47829:SF1">
    <property type="entry name" value="HAD FAMILY PHOSPHATASE"/>
    <property type="match status" value="1"/>
</dbReference>
<dbReference type="GO" id="GO:0016791">
    <property type="term" value="F:phosphatase activity"/>
    <property type="evidence" value="ECO:0007669"/>
    <property type="project" value="UniProtKB-ARBA"/>
</dbReference>
<dbReference type="Gene3D" id="1.10.150.240">
    <property type="entry name" value="Putative phosphatase, domain 2"/>
    <property type="match status" value="1"/>
</dbReference>
<dbReference type="Gene3D" id="3.40.50.1000">
    <property type="entry name" value="HAD superfamily/HAD-like"/>
    <property type="match status" value="1"/>
</dbReference>
<dbReference type="InterPro" id="IPR006439">
    <property type="entry name" value="HAD-SF_hydro_IA"/>
</dbReference>
<gene>
    <name evidence="1" type="ORF">OC846_002865</name>
</gene>
<dbReference type="Proteomes" id="UP001176517">
    <property type="component" value="Unassembled WGS sequence"/>
</dbReference>
<dbReference type="InterPro" id="IPR052898">
    <property type="entry name" value="ACAD10-like"/>
</dbReference>
<dbReference type="EMBL" id="JAPDMZ010000062">
    <property type="protein sequence ID" value="KAK0552461.1"/>
    <property type="molecule type" value="Genomic_DNA"/>
</dbReference>
<dbReference type="SUPFAM" id="SSF56784">
    <property type="entry name" value="HAD-like"/>
    <property type="match status" value="1"/>
</dbReference>
<dbReference type="InterPro" id="IPR036412">
    <property type="entry name" value="HAD-like_sf"/>
</dbReference>
<name>A0AAN6GSU8_9BASI</name>
<dbReference type="SFLD" id="SFLDG01129">
    <property type="entry name" value="C1.5:_HAD__Beta-PGM__Phosphata"/>
    <property type="match status" value="1"/>
</dbReference>
<dbReference type="NCBIfam" id="TIGR01509">
    <property type="entry name" value="HAD-SF-IA-v3"/>
    <property type="match status" value="1"/>
</dbReference>
<sequence length="281" mass="31840">MPGSNPIKCVLFDIGGVVVGSPLVAINEYEKRKNLPRHWINVAITQQGADGAFQRFERNELDLYSFYKQFGTELSNARQNNGWYREFCEMRGQNIPDNLPENLHIDGRELFGFMMRESFNPDIKVLKAINRLRESGKFKVAALTNNFVPPTAASDDGETVPTLEEEVQHLGLGPAFEQLKSFFDKYIESAKVGMRKPDPEFFKYAMRTLQVSPEETVFLDDIGINLKAAKKLGMTTIRVSPISSVPALQELEKVVGMTLLDEEDVKEYQAREAKRRGNSKL</sequence>
<evidence type="ECO:0008006" key="3">
    <source>
        <dbReference type="Google" id="ProtNLM"/>
    </source>
</evidence>
<reference evidence="1" key="1">
    <citation type="journal article" date="2023" name="PhytoFront">
        <title>Draft Genome Resources of Seven Strains of Tilletia horrida, Causal Agent of Kernel Smut of Rice.</title>
        <authorList>
            <person name="Khanal S."/>
            <person name="Antony Babu S."/>
            <person name="Zhou X.G."/>
        </authorList>
    </citation>
    <scope>NUCLEOTIDE SEQUENCE</scope>
    <source>
        <strain evidence="1">TX6</strain>
    </source>
</reference>
<proteinExistence type="predicted"/>
<evidence type="ECO:0000313" key="1">
    <source>
        <dbReference type="EMBL" id="KAK0552461.1"/>
    </source>
</evidence>
<keyword evidence="2" id="KW-1185">Reference proteome</keyword>
<dbReference type="PANTHER" id="PTHR47829">
    <property type="entry name" value="HYDROLASE, PUTATIVE (AFU_ORTHOLOGUE AFUA_1G12880)-RELATED"/>
    <property type="match status" value="1"/>
</dbReference>
<dbReference type="AlphaFoldDB" id="A0AAN6GSU8"/>
<dbReference type="InterPro" id="IPR023214">
    <property type="entry name" value="HAD_sf"/>
</dbReference>
<dbReference type="Pfam" id="PF00702">
    <property type="entry name" value="Hydrolase"/>
    <property type="match status" value="1"/>
</dbReference>
<evidence type="ECO:0000313" key="2">
    <source>
        <dbReference type="Proteomes" id="UP001176517"/>
    </source>
</evidence>
<dbReference type="CDD" id="cd02603">
    <property type="entry name" value="HAD_sEH-N_like"/>
    <property type="match status" value="1"/>
</dbReference>
<accession>A0AAN6GSU8</accession>
<dbReference type="InterPro" id="IPR023198">
    <property type="entry name" value="PGP-like_dom2"/>
</dbReference>
<organism evidence="1 2">
    <name type="scientific">Tilletia horrida</name>
    <dbReference type="NCBI Taxonomy" id="155126"/>
    <lineage>
        <taxon>Eukaryota</taxon>
        <taxon>Fungi</taxon>
        <taxon>Dikarya</taxon>
        <taxon>Basidiomycota</taxon>
        <taxon>Ustilaginomycotina</taxon>
        <taxon>Exobasidiomycetes</taxon>
        <taxon>Tilletiales</taxon>
        <taxon>Tilletiaceae</taxon>
        <taxon>Tilletia</taxon>
    </lineage>
</organism>
<comment type="caution">
    <text evidence="1">The sequence shown here is derived from an EMBL/GenBank/DDBJ whole genome shotgun (WGS) entry which is preliminary data.</text>
</comment>